<name>A0A2M7RGF6_9BACT</name>
<dbReference type="Proteomes" id="UP000230779">
    <property type="component" value="Unassembled WGS sequence"/>
</dbReference>
<gene>
    <name evidence="1" type="ORF">COY66_05795</name>
</gene>
<organism evidence="1 2">
    <name type="scientific">Candidatus Kerfeldbacteria bacterium CG_4_10_14_0_8_um_filter_42_10</name>
    <dbReference type="NCBI Taxonomy" id="2014248"/>
    <lineage>
        <taxon>Bacteria</taxon>
        <taxon>Candidatus Kerfeldiibacteriota</taxon>
    </lineage>
</organism>
<reference evidence="1 2" key="1">
    <citation type="submission" date="2017-09" db="EMBL/GenBank/DDBJ databases">
        <title>Depth-based differentiation of microbial function through sediment-hosted aquifers and enrichment of novel symbionts in the deep terrestrial subsurface.</title>
        <authorList>
            <person name="Probst A.J."/>
            <person name="Ladd B."/>
            <person name="Jarett J.K."/>
            <person name="Geller-Mcgrath D.E."/>
            <person name="Sieber C.M."/>
            <person name="Emerson J.B."/>
            <person name="Anantharaman K."/>
            <person name="Thomas B.C."/>
            <person name="Malmstrom R."/>
            <person name="Stieglmeier M."/>
            <person name="Klingl A."/>
            <person name="Woyke T."/>
            <person name="Ryan C.M."/>
            <person name="Banfield J.F."/>
        </authorList>
    </citation>
    <scope>NUCLEOTIDE SEQUENCE [LARGE SCALE GENOMIC DNA]</scope>
    <source>
        <strain evidence="1">CG_4_10_14_0_8_um_filter_42_10</strain>
    </source>
</reference>
<proteinExistence type="predicted"/>
<sequence length="115" mass="13144">MFTPFQQIIPPNPIIKIKGLMIVYALKEDNQIEVRIVADKEPELKQVNRVMVEGAVILLKNLLRDHLKGADAKDPYFEDVGLKTLAYHQKLTKEFYEGQKQNSDSTISETGMPKM</sequence>
<evidence type="ECO:0000313" key="2">
    <source>
        <dbReference type="Proteomes" id="UP000230779"/>
    </source>
</evidence>
<protein>
    <submittedName>
        <fullName evidence="1">Uncharacterized protein</fullName>
    </submittedName>
</protein>
<accession>A0A2M7RGF6</accession>
<dbReference type="AlphaFoldDB" id="A0A2M7RGF6"/>
<evidence type="ECO:0000313" key="1">
    <source>
        <dbReference type="EMBL" id="PIY95818.1"/>
    </source>
</evidence>
<comment type="caution">
    <text evidence="1">The sequence shown here is derived from an EMBL/GenBank/DDBJ whole genome shotgun (WGS) entry which is preliminary data.</text>
</comment>
<dbReference type="EMBL" id="PFMD01000066">
    <property type="protein sequence ID" value="PIY95818.1"/>
    <property type="molecule type" value="Genomic_DNA"/>
</dbReference>